<reference evidence="2 4" key="1">
    <citation type="submission" date="2019-07" db="EMBL/GenBank/DDBJ databases">
        <title>Complete Genome Sequence of drought tolerant Plant Growth-Promoting Rhizobacterium Glutamicibacter halophytocola DR408.</title>
        <authorList>
            <person name="Nishu S.D."/>
            <person name="Lee T.K."/>
        </authorList>
    </citation>
    <scope>NUCLEOTIDE SEQUENCE [LARGE SCALE GENOMIC DNA]</scope>
    <source>
        <strain evidence="2 4">DR408</strain>
    </source>
</reference>
<name>A0A5B8I481_9MICC</name>
<reference evidence="3" key="2">
    <citation type="journal article" date="2022" name="Pest Manag. Sci.">
        <title>Glutamicibacter halophytocola-mediated host fitness of potato tuber moth on Solanaceae crops.</title>
        <authorList>
            <person name="Wang W."/>
            <person name="Xiao G."/>
            <person name="Du G."/>
            <person name="Chang L."/>
            <person name="Yang Y."/>
            <person name="Ye J."/>
            <person name="Chen B."/>
        </authorList>
    </citation>
    <scope>NUCLEOTIDE SEQUENCE</scope>
    <source>
        <strain evidence="3">S2</strain>
    </source>
</reference>
<organism evidence="3 5">
    <name type="scientific">Glutamicibacter halophytocola</name>
    <dbReference type="NCBI Taxonomy" id="1933880"/>
    <lineage>
        <taxon>Bacteria</taxon>
        <taxon>Bacillati</taxon>
        <taxon>Actinomycetota</taxon>
        <taxon>Actinomycetes</taxon>
        <taxon>Micrococcales</taxon>
        <taxon>Micrococcaceae</taxon>
        <taxon>Glutamicibacter</taxon>
    </lineage>
</organism>
<dbReference type="EMBL" id="CP042260">
    <property type="protein sequence ID" value="QDY67845.1"/>
    <property type="molecule type" value="Genomic_DNA"/>
</dbReference>
<dbReference type="KEGG" id="gar:AOZ07_05800"/>
<gene>
    <name evidence="2" type="ORF">FQA45_16925</name>
    <name evidence="3" type="ORF">NUH22_05255</name>
</gene>
<dbReference type="Proteomes" id="UP000320717">
    <property type="component" value="Chromosome"/>
</dbReference>
<feature type="signal peptide" evidence="1">
    <location>
        <begin position="1"/>
        <end position="30"/>
    </location>
</feature>
<protein>
    <submittedName>
        <fullName evidence="3">Uncharacterized protein</fullName>
    </submittedName>
</protein>
<keyword evidence="1" id="KW-0732">Signal</keyword>
<proteinExistence type="predicted"/>
<dbReference type="OrthoDB" id="4966716at2"/>
<accession>A0A5B8I481</accession>
<dbReference type="EMBL" id="CP102487">
    <property type="protein sequence ID" value="UUX60026.1"/>
    <property type="molecule type" value="Genomic_DNA"/>
</dbReference>
<feature type="chain" id="PRO_5044618601" evidence="1">
    <location>
        <begin position="31"/>
        <end position="83"/>
    </location>
</feature>
<dbReference type="RefSeq" id="WP_060701129.1">
    <property type="nucleotide sequence ID" value="NZ_CP012750.1"/>
</dbReference>
<dbReference type="Proteomes" id="UP001060018">
    <property type="component" value="Chromosome"/>
</dbReference>
<evidence type="ECO:0000313" key="2">
    <source>
        <dbReference type="EMBL" id="QDY67845.1"/>
    </source>
</evidence>
<keyword evidence="4" id="KW-1185">Reference proteome</keyword>
<evidence type="ECO:0000313" key="5">
    <source>
        <dbReference type="Proteomes" id="UP001060018"/>
    </source>
</evidence>
<evidence type="ECO:0000256" key="1">
    <source>
        <dbReference type="SAM" id="SignalP"/>
    </source>
</evidence>
<dbReference type="AlphaFoldDB" id="A0A5B8I481"/>
<evidence type="ECO:0000313" key="4">
    <source>
        <dbReference type="Proteomes" id="UP000320717"/>
    </source>
</evidence>
<evidence type="ECO:0000313" key="3">
    <source>
        <dbReference type="EMBL" id="UUX60026.1"/>
    </source>
</evidence>
<sequence length="83" mass="8237">MKLKSHLAASAAAGILAAALGAGGIPAAQASGKTYTQEVASAGTCTKMETATVHAFRASGYDVSGHACLKSAGGYTLMIDYSK</sequence>